<dbReference type="Gramene" id="ORUFI10G05130.1">
    <property type="protein sequence ID" value="ORUFI10G05130.1"/>
    <property type="gene ID" value="ORUFI10G05130"/>
</dbReference>
<organism evidence="2 3">
    <name type="scientific">Oryza rufipogon</name>
    <name type="common">Brownbeard rice</name>
    <name type="synonym">Asian wild rice</name>
    <dbReference type="NCBI Taxonomy" id="4529"/>
    <lineage>
        <taxon>Eukaryota</taxon>
        <taxon>Viridiplantae</taxon>
        <taxon>Streptophyta</taxon>
        <taxon>Embryophyta</taxon>
        <taxon>Tracheophyta</taxon>
        <taxon>Spermatophyta</taxon>
        <taxon>Magnoliopsida</taxon>
        <taxon>Liliopsida</taxon>
        <taxon>Poales</taxon>
        <taxon>Poaceae</taxon>
        <taxon>BOP clade</taxon>
        <taxon>Oryzoideae</taxon>
        <taxon>Oryzeae</taxon>
        <taxon>Oryzinae</taxon>
        <taxon>Oryza</taxon>
    </lineage>
</organism>
<evidence type="ECO:0000313" key="2">
    <source>
        <dbReference type="EnsemblPlants" id="ORUFI10G05130.1"/>
    </source>
</evidence>
<evidence type="ECO:0008006" key="4">
    <source>
        <dbReference type="Google" id="ProtNLM"/>
    </source>
</evidence>
<dbReference type="HOGENOM" id="CLU_2945799_0_0_1"/>
<keyword evidence="1" id="KW-0732">Signal</keyword>
<name>A0A0E0QX77_ORYRU</name>
<keyword evidence="3" id="KW-1185">Reference proteome</keyword>
<evidence type="ECO:0000313" key="3">
    <source>
        <dbReference type="Proteomes" id="UP000008022"/>
    </source>
</evidence>
<feature type="signal peptide" evidence="1">
    <location>
        <begin position="1"/>
        <end position="25"/>
    </location>
</feature>
<reference evidence="2" key="2">
    <citation type="submission" date="2015-06" db="UniProtKB">
        <authorList>
            <consortium name="EnsemblPlants"/>
        </authorList>
    </citation>
    <scope>IDENTIFICATION</scope>
</reference>
<evidence type="ECO:0000256" key="1">
    <source>
        <dbReference type="SAM" id="SignalP"/>
    </source>
</evidence>
<reference evidence="3" key="1">
    <citation type="submission" date="2013-06" db="EMBL/GenBank/DDBJ databases">
        <authorList>
            <person name="Zhao Q."/>
        </authorList>
    </citation>
    <scope>NUCLEOTIDE SEQUENCE</scope>
    <source>
        <strain evidence="3">cv. W1943</strain>
    </source>
</reference>
<accession>A0A0E0QX77</accession>
<dbReference type="Proteomes" id="UP000008022">
    <property type="component" value="Unassembled WGS sequence"/>
</dbReference>
<dbReference type="EnsemblPlants" id="ORUFI10G05130.1">
    <property type="protein sequence ID" value="ORUFI10G05130.1"/>
    <property type="gene ID" value="ORUFI10G05130"/>
</dbReference>
<dbReference type="AlphaFoldDB" id="A0A0E0QX77"/>
<protein>
    <recommendedName>
        <fullName evidence="4">Secreted protein</fullName>
    </recommendedName>
</protein>
<feature type="chain" id="PRO_5002371724" description="Secreted protein" evidence="1">
    <location>
        <begin position="26"/>
        <end position="60"/>
    </location>
</feature>
<proteinExistence type="predicted"/>
<sequence>MANASGVAAMFAVGVCHVSLLNAAAQRCMIPSIAYLWEFSSDGPTQVRCAKNDSHALLSS</sequence>